<dbReference type="PANTHER" id="PTHR42891:SF1">
    <property type="entry name" value="D-GLYCERO-BETA-D-MANNO-HEPTOSE-1,7-BISPHOSPHATE 7-PHOSPHATASE"/>
    <property type="match status" value="1"/>
</dbReference>
<evidence type="ECO:0000313" key="12">
    <source>
        <dbReference type="Proteomes" id="UP000295689"/>
    </source>
</evidence>
<dbReference type="EC" id="3.1.3.-" evidence="7"/>
<dbReference type="CDD" id="cd07503">
    <property type="entry name" value="HAD_HisB-N"/>
    <property type="match status" value="1"/>
</dbReference>
<name>A0A4R2BLI0_9BACI</name>
<feature type="binding site" evidence="10">
    <location>
        <position position="8"/>
    </location>
    <ligand>
        <name>Mg(2+)</name>
        <dbReference type="ChEBI" id="CHEBI:18420"/>
    </ligand>
</feature>
<evidence type="ECO:0000256" key="1">
    <source>
        <dbReference type="ARBA" id="ARBA00004496"/>
    </source>
</evidence>
<evidence type="ECO:0000256" key="6">
    <source>
        <dbReference type="ARBA" id="ARBA00031828"/>
    </source>
</evidence>
<reference evidence="11 12" key="1">
    <citation type="journal article" date="2015" name="Stand. Genomic Sci.">
        <title>Genomic Encyclopedia of Bacterial and Archaeal Type Strains, Phase III: the genomes of soil and plant-associated and newly described type strains.</title>
        <authorList>
            <person name="Whitman W.B."/>
            <person name="Woyke T."/>
            <person name="Klenk H.P."/>
            <person name="Zhou Y."/>
            <person name="Lilburn T.G."/>
            <person name="Beck B.J."/>
            <person name="De Vos P."/>
            <person name="Vandamme P."/>
            <person name="Eisen J.A."/>
            <person name="Garrity G."/>
            <person name="Hugenholtz P."/>
            <person name="Kyrpides N.C."/>
        </authorList>
    </citation>
    <scope>NUCLEOTIDE SEQUENCE [LARGE SCALE GENOMIC DNA]</scope>
    <source>
        <strain evidence="11 12">CV53</strain>
    </source>
</reference>
<dbReference type="AlphaFoldDB" id="A0A4R2BLI0"/>
<evidence type="ECO:0000256" key="4">
    <source>
        <dbReference type="ARBA" id="ARBA00022801"/>
    </source>
</evidence>
<keyword evidence="10" id="KW-0862">Zinc</keyword>
<dbReference type="Pfam" id="PF13242">
    <property type="entry name" value="Hydrolase_like"/>
    <property type="match status" value="1"/>
</dbReference>
<dbReference type="PANTHER" id="PTHR42891">
    <property type="entry name" value="D-GLYCERO-BETA-D-MANNO-HEPTOSE-1,7-BISPHOSPHATE 7-PHOSPHATASE"/>
    <property type="match status" value="1"/>
</dbReference>
<dbReference type="InterPro" id="IPR004446">
    <property type="entry name" value="Heptose_bisP_phosphatase"/>
</dbReference>
<dbReference type="NCBIfam" id="TIGR01656">
    <property type="entry name" value="Histidinol-ppas"/>
    <property type="match status" value="1"/>
</dbReference>
<feature type="active site" description="Proton donor" evidence="8">
    <location>
        <position position="10"/>
    </location>
</feature>
<evidence type="ECO:0000256" key="9">
    <source>
        <dbReference type="PIRSR" id="PIRSR004682-3"/>
    </source>
</evidence>
<dbReference type="InterPro" id="IPR023214">
    <property type="entry name" value="HAD_sf"/>
</dbReference>
<feature type="binding site" evidence="10">
    <location>
        <position position="101"/>
    </location>
    <ligand>
        <name>Zn(2+)</name>
        <dbReference type="ChEBI" id="CHEBI:29105"/>
    </ligand>
</feature>
<accession>A0A4R2BLI0</accession>
<evidence type="ECO:0000313" key="11">
    <source>
        <dbReference type="EMBL" id="TCN28041.1"/>
    </source>
</evidence>
<proteinExistence type="inferred from homology"/>
<evidence type="ECO:0000256" key="7">
    <source>
        <dbReference type="PIRNR" id="PIRNR004682"/>
    </source>
</evidence>
<dbReference type="NCBIfam" id="TIGR01662">
    <property type="entry name" value="HAD-SF-IIIA"/>
    <property type="match status" value="1"/>
</dbReference>
<feature type="site" description="Stabilizes the phosphoryl group" evidence="9">
    <location>
        <position position="105"/>
    </location>
</feature>
<feature type="binding site" evidence="10">
    <location>
        <position position="10"/>
    </location>
    <ligand>
        <name>Mg(2+)</name>
        <dbReference type="ChEBI" id="CHEBI:18420"/>
    </ligand>
</feature>
<keyword evidence="2 7" id="KW-0963">Cytoplasm</keyword>
<comment type="cofactor">
    <cofactor evidence="10">
        <name>Zn(2+)</name>
        <dbReference type="ChEBI" id="CHEBI:29105"/>
    </cofactor>
</comment>
<dbReference type="GO" id="GO:0005975">
    <property type="term" value="P:carbohydrate metabolic process"/>
    <property type="evidence" value="ECO:0007669"/>
    <property type="project" value="InterPro"/>
</dbReference>
<dbReference type="EMBL" id="SLVV01000001">
    <property type="protein sequence ID" value="TCN28041.1"/>
    <property type="molecule type" value="Genomic_DNA"/>
</dbReference>
<evidence type="ECO:0000256" key="2">
    <source>
        <dbReference type="ARBA" id="ARBA00022490"/>
    </source>
</evidence>
<comment type="cofactor">
    <cofactor evidence="10">
        <name>Mg(2+)</name>
        <dbReference type="ChEBI" id="CHEBI:18420"/>
    </cofactor>
</comment>
<dbReference type="RefSeq" id="WP_132001153.1">
    <property type="nucleotide sequence ID" value="NZ_JABUHM010000006.1"/>
</dbReference>
<gene>
    <name evidence="11" type="ORF">EV146_101372</name>
</gene>
<dbReference type="InterPro" id="IPR006543">
    <property type="entry name" value="Histidinol-phos"/>
</dbReference>
<keyword evidence="3 10" id="KW-0479">Metal-binding</keyword>
<feature type="binding site" evidence="10">
    <location>
        <position position="95"/>
    </location>
    <ligand>
        <name>Zn(2+)</name>
        <dbReference type="ChEBI" id="CHEBI:29105"/>
    </ligand>
</feature>
<dbReference type="Proteomes" id="UP000295689">
    <property type="component" value="Unassembled WGS sequence"/>
</dbReference>
<feature type="binding site" evidence="10">
    <location>
        <position position="130"/>
    </location>
    <ligand>
        <name>Mg(2+)</name>
        <dbReference type="ChEBI" id="CHEBI:18420"/>
    </ligand>
</feature>
<dbReference type="Gene3D" id="3.40.50.1000">
    <property type="entry name" value="HAD superfamily/HAD-like"/>
    <property type="match status" value="1"/>
</dbReference>
<evidence type="ECO:0000256" key="10">
    <source>
        <dbReference type="PIRSR" id="PIRSR004682-4"/>
    </source>
</evidence>
<feature type="site" description="Contributes to substrate recognition" evidence="9">
    <location>
        <position position="104"/>
    </location>
</feature>
<keyword evidence="10" id="KW-0460">Magnesium</keyword>
<comment type="subcellular location">
    <subcellularLocation>
        <location evidence="1 7">Cytoplasm</location>
    </subcellularLocation>
</comment>
<keyword evidence="5 7" id="KW-0119">Carbohydrate metabolism</keyword>
<evidence type="ECO:0000256" key="8">
    <source>
        <dbReference type="PIRSR" id="PIRSR004682-1"/>
    </source>
</evidence>
<feature type="active site" description="Nucleophile" evidence="8">
    <location>
        <position position="8"/>
    </location>
</feature>
<keyword evidence="4 7" id="KW-0378">Hydrolase</keyword>
<comment type="caution">
    <text evidence="11">The sequence shown here is derived from an EMBL/GenBank/DDBJ whole genome shotgun (WGS) entry which is preliminary data.</text>
</comment>
<protein>
    <recommendedName>
        <fullName evidence="6 7">D,D-heptose 1,7-bisphosphate phosphatase</fullName>
        <ecNumber evidence="7">3.1.3.-</ecNumber>
    </recommendedName>
</protein>
<organism evidence="11 12">
    <name type="scientific">Mesobacillus foraminis</name>
    <dbReference type="NCBI Taxonomy" id="279826"/>
    <lineage>
        <taxon>Bacteria</taxon>
        <taxon>Bacillati</taxon>
        <taxon>Bacillota</taxon>
        <taxon>Bacilli</taxon>
        <taxon>Bacillales</taxon>
        <taxon>Bacillaceae</taxon>
        <taxon>Mesobacillus</taxon>
    </lineage>
</organism>
<sequence length="175" mass="19243">MKQAIFLDRDGVLNEVLTKRVKFVNKPKDLYLLEGAAEAVAELSKAGYDIFVVTNQGGVGLGFLKEKDLVKIHDYLAQLVKEHGGEIREVAYCPHKPKAGCDCRKPNAGMLLDLADRHDIDLKRSVMVGDHERDIEAGQKAGCKTVFIGDEESSADRKALSLQDAVPAILELLQN</sequence>
<evidence type="ECO:0000256" key="3">
    <source>
        <dbReference type="ARBA" id="ARBA00022723"/>
    </source>
</evidence>
<feature type="site" description="Stabilizes the phosphoryl group" evidence="9">
    <location>
        <position position="54"/>
    </location>
</feature>
<dbReference type="InterPro" id="IPR036412">
    <property type="entry name" value="HAD-like_sf"/>
</dbReference>
<dbReference type="GO" id="GO:0005737">
    <property type="term" value="C:cytoplasm"/>
    <property type="evidence" value="ECO:0007669"/>
    <property type="project" value="UniProtKB-SubCell"/>
</dbReference>
<dbReference type="PIRSF" id="PIRSF004682">
    <property type="entry name" value="GmhB"/>
    <property type="match status" value="1"/>
</dbReference>
<dbReference type="InterPro" id="IPR006549">
    <property type="entry name" value="HAD-SF_hydro_IIIA"/>
</dbReference>
<comment type="similarity">
    <text evidence="7">Belongs to the gmhB family.</text>
</comment>
<feature type="binding site" evidence="10">
    <location>
        <position position="103"/>
    </location>
    <ligand>
        <name>Zn(2+)</name>
        <dbReference type="ChEBI" id="CHEBI:29105"/>
    </ligand>
</feature>
<dbReference type="GO" id="GO:0046872">
    <property type="term" value="F:metal ion binding"/>
    <property type="evidence" value="ECO:0007669"/>
    <property type="project" value="UniProtKB-KW"/>
</dbReference>
<keyword evidence="12" id="KW-1185">Reference proteome</keyword>
<evidence type="ECO:0000256" key="5">
    <source>
        <dbReference type="ARBA" id="ARBA00023277"/>
    </source>
</evidence>
<dbReference type="SUPFAM" id="SSF56784">
    <property type="entry name" value="HAD-like"/>
    <property type="match status" value="1"/>
</dbReference>
<dbReference type="GO" id="GO:0016791">
    <property type="term" value="F:phosphatase activity"/>
    <property type="evidence" value="ECO:0007669"/>
    <property type="project" value="InterPro"/>
</dbReference>
<feature type="binding site" evidence="10">
    <location>
        <position position="93"/>
    </location>
    <ligand>
        <name>Zn(2+)</name>
        <dbReference type="ChEBI" id="CHEBI:29105"/>
    </ligand>
</feature>